<dbReference type="InterPro" id="IPR005467">
    <property type="entry name" value="His_kinase_dom"/>
</dbReference>
<keyword evidence="30" id="KW-1185">Reference proteome</keyword>
<dbReference type="CDD" id="cd00075">
    <property type="entry name" value="HATPase"/>
    <property type="match status" value="1"/>
</dbReference>
<keyword evidence="8" id="KW-0808">Transferase</keyword>
<feature type="compositionally biased region" description="Low complexity" evidence="25">
    <location>
        <begin position="37"/>
        <end position="54"/>
    </location>
</feature>
<organism evidence="29 30">
    <name type="scientific">Georgenia ruanii</name>
    <dbReference type="NCBI Taxonomy" id="348442"/>
    <lineage>
        <taxon>Bacteria</taxon>
        <taxon>Bacillati</taxon>
        <taxon>Actinomycetota</taxon>
        <taxon>Actinomycetes</taxon>
        <taxon>Micrococcales</taxon>
        <taxon>Bogoriellaceae</taxon>
        <taxon>Georgenia</taxon>
    </lineage>
</organism>
<keyword evidence="11" id="KW-0418">Kinase</keyword>
<feature type="transmembrane region" description="Helical" evidence="26">
    <location>
        <begin position="291"/>
        <end position="314"/>
    </location>
</feature>
<evidence type="ECO:0000256" key="17">
    <source>
        <dbReference type="ARBA" id="ARBA00023012"/>
    </source>
</evidence>
<evidence type="ECO:0000259" key="27">
    <source>
        <dbReference type="PROSITE" id="PS50109"/>
    </source>
</evidence>
<dbReference type="SMART" id="SM00304">
    <property type="entry name" value="HAMP"/>
    <property type="match status" value="1"/>
</dbReference>
<dbReference type="InterPro" id="IPR003661">
    <property type="entry name" value="HisK_dim/P_dom"/>
</dbReference>
<evidence type="ECO:0000256" key="16">
    <source>
        <dbReference type="ARBA" id="ARBA00022989"/>
    </source>
</evidence>
<keyword evidence="16 26" id="KW-1133">Transmembrane helix</keyword>
<evidence type="ECO:0000259" key="28">
    <source>
        <dbReference type="PROSITE" id="PS50885"/>
    </source>
</evidence>
<evidence type="ECO:0000256" key="19">
    <source>
        <dbReference type="ARBA" id="ARBA00023026"/>
    </source>
</evidence>
<dbReference type="AlphaFoldDB" id="A0A7J9USY4"/>
<feature type="domain" description="Histidine kinase" evidence="27">
    <location>
        <begin position="383"/>
        <end position="600"/>
    </location>
</feature>
<keyword evidence="12" id="KW-0378">Hydrolase</keyword>
<evidence type="ECO:0000256" key="12">
    <source>
        <dbReference type="ARBA" id="ARBA00022801"/>
    </source>
</evidence>
<evidence type="ECO:0000256" key="23">
    <source>
        <dbReference type="ARBA" id="ARBA00040454"/>
    </source>
</evidence>
<dbReference type="InterPro" id="IPR036890">
    <property type="entry name" value="HATPase_C_sf"/>
</dbReference>
<dbReference type="PRINTS" id="PR00344">
    <property type="entry name" value="BCTRLSENSOR"/>
</dbReference>
<evidence type="ECO:0000256" key="4">
    <source>
        <dbReference type="ARBA" id="ARBA00004651"/>
    </source>
</evidence>
<dbReference type="NCBIfam" id="NF040691">
    <property type="entry name" value="MtrAB_MtrB"/>
    <property type="match status" value="1"/>
</dbReference>
<evidence type="ECO:0000256" key="15">
    <source>
        <dbReference type="ARBA" id="ARBA00022912"/>
    </source>
</evidence>
<evidence type="ECO:0000313" key="29">
    <source>
        <dbReference type="EMBL" id="MPV87719.1"/>
    </source>
</evidence>
<keyword evidence="13" id="KW-0067">ATP-binding</keyword>
<evidence type="ECO:0000256" key="3">
    <source>
        <dbReference type="ARBA" id="ARBA00001946"/>
    </source>
</evidence>
<evidence type="ECO:0000256" key="1">
    <source>
        <dbReference type="ARBA" id="ARBA00000085"/>
    </source>
</evidence>
<evidence type="ECO:0000256" key="13">
    <source>
        <dbReference type="ARBA" id="ARBA00022840"/>
    </source>
</evidence>
<dbReference type="SUPFAM" id="SSF55874">
    <property type="entry name" value="ATPase domain of HSP90 chaperone/DNA topoisomerase II/histidine kinase"/>
    <property type="match status" value="1"/>
</dbReference>
<dbReference type="Pfam" id="PF00512">
    <property type="entry name" value="HisKA"/>
    <property type="match status" value="1"/>
</dbReference>
<evidence type="ECO:0000256" key="9">
    <source>
        <dbReference type="ARBA" id="ARBA00022692"/>
    </source>
</evidence>
<dbReference type="PANTHER" id="PTHR44936">
    <property type="entry name" value="SENSOR PROTEIN CREC"/>
    <property type="match status" value="1"/>
</dbReference>
<evidence type="ECO:0000256" key="22">
    <source>
        <dbReference type="ARBA" id="ARBA00035305"/>
    </source>
</evidence>
<feature type="domain" description="HAMP" evidence="28">
    <location>
        <begin position="316"/>
        <end position="368"/>
    </location>
</feature>
<dbReference type="Proteomes" id="UP000429644">
    <property type="component" value="Unassembled WGS sequence"/>
</dbReference>
<dbReference type="FunFam" id="3.30.565.10:FF:000013">
    <property type="entry name" value="Two-component sensor histidine kinase"/>
    <property type="match status" value="1"/>
</dbReference>
<comment type="catalytic activity">
    <reaction evidence="1">
        <text>ATP + protein L-histidine = ADP + protein N-phospho-L-histidine.</text>
        <dbReference type="EC" id="2.7.13.3"/>
    </reaction>
</comment>
<evidence type="ECO:0000256" key="25">
    <source>
        <dbReference type="SAM" id="MobiDB-lite"/>
    </source>
</evidence>
<evidence type="ECO:0000256" key="24">
    <source>
        <dbReference type="ARBA" id="ARBA00041776"/>
    </source>
</evidence>
<dbReference type="Pfam" id="PF02518">
    <property type="entry name" value="HATPase_c"/>
    <property type="match status" value="1"/>
</dbReference>
<dbReference type="FunFam" id="1.10.287.130:FF:000010">
    <property type="entry name" value="Two-component sensor histidine kinase"/>
    <property type="match status" value="1"/>
</dbReference>
<dbReference type="EMBL" id="WHPD01000763">
    <property type="protein sequence ID" value="MPV87719.1"/>
    <property type="molecule type" value="Genomic_DNA"/>
</dbReference>
<dbReference type="InterPro" id="IPR004358">
    <property type="entry name" value="Sig_transdc_His_kin-like_C"/>
</dbReference>
<evidence type="ECO:0000256" key="18">
    <source>
        <dbReference type="ARBA" id="ARBA00023016"/>
    </source>
</evidence>
<dbReference type="SUPFAM" id="SSF47384">
    <property type="entry name" value="Homodimeric domain of signal transducing histidine kinase"/>
    <property type="match status" value="1"/>
</dbReference>
<feature type="non-terminal residue" evidence="29">
    <location>
        <position position="1"/>
    </location>
</feature>
<keyword evidence="18" id="KW-0346">Stress response</keyword>
<keyword evidence="20 26" id="KW-0472">Membrane</keyword>
<keyword evidence="21" id="KW-0464">Manganese</keyword>
<dbReference type="Pfam" id="PF00672">
    <property type="entry name" value="HAMP"/>
    <property type="match status" value="1"/>
</dbReference>
<comment type="cofactor">
    <cofactor evidence="3">
        <name>Mg(2+)</name>
        <dbReference type="ChEBI" id="CHEBI:18420"/>
    </cofactor>
</comment>
<dbReference type="InterPro" id="IPR036097">
    <property type="entry name" value="HisK_dim/P_sf"/>
</dbReference>
<evidence type="ECO:0000256" key="20">
    <source>
        <dbReference type="ARBA" id="ARBA00023136"/>
    </source>
</evidence>
<evidence type="ECO:0000256" key="8">
    <source>
        <dbReference type="ARBA" id="ARBA00022679"/>
    </source>
</evidence>
<evidence type="ECO:0000256" key="5">
    <source>
        <dbReference type="ARBA" id="ARBA00012438"/>
    </source>
</evidence>
<dbReference type="PROSITE" id="PS50885">
    <property type="entry name" value="HAMP"/>
    <property type="match status" value="1"/>
</dbReference>
<evidence type="ECO:0000256" key="6">
    <source>
        <dbReference type="ARBA" id="ARBA00022475"/>
    </source>
</evidence>
<evidence type="ECO:0000256" key="7">
    <source>
        <dbReference type="ARBA" id="ARBA00022553"/>
    </source>
</evidence>
<keyword evidence="19" id="KW-0843">Virulence</keyword>
<dbReference type="PANTHER" id="PTHR44936:SF9">
    <property type="entry name" value="SENSOR PROTEIN CREC"/>
    <property type="match status" value="1"/>
</dbReference>
<keyword evidence="10" id="KW-0547">Nucleotide-binding</keyword>
<comment type="caution">
    <text evidence="29">The sequence shown here is derived from an EMBL/GenBank/DDBJ whole genome shotgun (WGS) entry which is preliminary data.</text>
</comment>
<feature type="region of interest" description="Disordered" evidence="25">
    <location>
        <begin position="1"/>
        <end position="69"/>
    </location>
</feature>
<sequence>VIPSALGPGGLGARPGPAESGGPTPSEPGRPAGPNDAAAGPRPGQEPAAAPARAADAEEPEPELVPGLVSPAYDLGSIAHPDGPATTYRPRTRRSLRIRLRRKVKRLVRRWRTSLSVRVVSVTVVGGFFALALLGGVLSGQIRDRLYDQRVDQMLEDAALRARDAQQAFDSAVATTAPQVQSIAADWITKAQSAATAGAVGAVLMRSPEAASSVTFAEPATNGAVRELVTPALRRAVQGGGGQHWQPVGVPMADGEAPGIVVGAPVTLPAAGAYELYIVYTLEPEEQTIGLVIRILAVGAVGLVLLLAALAWLISRWVLRPVRDAAYTAERIADGLLDERMDVRGHDELALLGESFNEMAASLQRQIEQMEELSRLQQRFVSDVSHELRTPLTTIRMASEVIHDNKDAFDPVVRRSAELLQAQLDRFEAMLADLLEISRFDAGAAVLDCEERDLRDVVTRVVEMSAILAERKGSAVRVDTPEGTCTADIDARRIERVLRNLVVNAIEHGEGRPIDITVRCTPGAVAVRVLDHGVGMSEEAAGHVFDRFWRADPARARTTGGTGLGLSIAMEDTRLHGGTLEATGRQGVGSSFLLTLPRRAGAAVGRPPVALWPEEAGTTADAGSVTAAARPVAAVAPAAAGVAAPAGAPVATPAGATVAAAIAADADDEADR</sequence>
<comment type="subcellular location">
    <subcellularLocation>
        <location evidence="4">Cell membrane</location>
        <topology evidence="4">Multi-pass membrane protein</topology>
    </subcellularLocation>
</comment>
<comment type="cofactor">
    <cofactor evidence="2">
        <name>Mn(2+)</name>
        <dbReference type="ChEBI" id="CHEBI:29035"/>
    </cofactor>
</comment>
<dbReference type="InterPro" id="IPR047669">
    <property type="entry name" value="MtrAB_MtrB"/>
</dbReference>
<dbReference type="InterPro" id="IPR003594">
    <property type="entry name" value="HATPase_dom"/>
</dbReference>
<protein>
    <recommendedName>
        <fullName evidence="22">Sensor histidine kinase MtrB</fullName>
        <ecNumber evidence="5">2.7.13.3</ecNumber>
    </recommendedName>
    <alternativeName>
        <fullName evidence="24">Mycobacterial persistence regulator B</fullName>
    </alternativeName>
    <alternativeName>
        <fullName evidence="23">Signal transduction histidine-protein kinase/phosphatase MprB</fullName>
    </alternativeName>
</protein>
<evidence type="ECO:0000256" key="14">
    <source>
        <dbReference type="ARBA" id="ARBA00022842"/>
    </source>
</evidence>
<feature type="transmembrane region" description="Helical" evidence="26">
    <location>
        <begin position="115"/>
        <end position="138"/>
    </location>
</feature>
<dbReference type="GO" id="GO:0005886">
    <property type="term" value="C:plasma membrane"/>
    <property type="evidence" value="ECO:0007669"/>
    <property type="project" value="UniProtKB-SubCell"/>
</dbReference>
<dbReference type="Gene3D" id="1.10.287.130">
    <property type="match status" value="1"/>
</dbReference>
<dbReference type="SMART" id="SM00387">
    <property type="entry name" value="HATPase_c"/>
    <property type="match status" value="1"/>
</dbReference>
<dbReference type="EC" id="2.7.13.3" evidence="5"/>
<keyword evidence="15" id="KW-0904">Protein phosphatase</keyword>
<dbReference type="Gene3D" id="6.10.340.10">
    <property type="match status" value="1"/>
</dbReference>
<dbReference type="SUPFAM" id="SSF158472">
    <property type="entry name" value="HAMP domain-like"/>
    <property type="match status" value="1"/>
</dbReference>
<evidence type="ECO:0000256" key="26">
    <source>
        <dbReference type="SAM" id="Phobius"/>
    </source>
</evidence>
<keyword evidence="14" id="KW-0460">Magnesium</keyword>
<dbReference type="GO" id="GO:0005524">
    <property type="term" value="F:ATP binding"/>
    <property type="evidence" value="ECO:0007669"/>
    <property type="project" value="UniProtKB-KW"/>
</dbReference>
<dbReference type="InterPro" id="IPR050980">
    <property type="entry name" value="2C_sensor_his_kinase"/>
</dbReference>
<evidence type="ECO:0000256" key="11">
    <source>
        <dbReference type="ARBA" id="ARBA00022777"/>
    </source>
</evidence>
<accession>A0A7J9USY4</accession>
<dbReference type="CDD" id="cd00082">
    <property type="entry name" value="HisKA"/>
    <property type="match status" value="1"/>
</dbReference>
<gene>
    <name evidence="29" type="ORF">GB882_03505</name>
</gene>
<evidence type="ECO:0000313" key="30">
    <source>
        <dbReference type="Proteomes" id="UP000429644"/>
    </source>
</evidence>
<keyword evidence="17" id="KW-0902">Two-component regulatory system</keyword>
<keyword evidence="9 26" id="KW-0812">Transmembrane</keyword>
<dbReference type="GO" id="GO:0004721">
    <property type="term" value="F:phosphoprotein phosphatase activity"/>
    <property type="evidence" value="ECO:0007669"/>
    <property type="project" value="UniProtKB-KW"/>
</dbReference>
<dbReference type="GO" id="GO:0000155">
    <property type="term" value="F:phosphorelay sensor kinase activity"/>
    <property type="evidence" value="ECO:0007669"/>
    <property type="project" value="InterPro"/>
</dbReference>
<dbReference type="CDD" id="cd06225">
    <property type="entry name" value="HAMP"/>
    <property type="match status" value="1"/>
</dbReference>
<dbReference type="SMART" id="SM00388">
    <property type="entry name" value="HisKA"/>
    <property type="match status" value="1"/>
</dbReference>
<keyword evidence="7" id="KW-0597">Phosphoprotein</keyword>
<dbReference type="PROSITE" id="PS50109">
    <property type="entry name" value="HIS_KIN"/>
    <property type="match status" value="1"/>
</dbReference>
<keyword evidence="6" id="KW-1003">Cell membrane</keyword>
<evidence type="ECO:0000256" key="2">
    <source>
        <dbReference type="ARBA" id="ARBA00001936"/>
    </source>
</evidence>
<proteinExistence type="predicted"/>
<evidence type="ECO:0000256" key="10">
    <source>
        <dbReference type="ARBA" id="ARBA00022741"/>
    </source>
</evidence>
<dbReference type="Gene3D" id="3.30.565.10">
    <property type="entry name" value="Histidine kinase-like ATPase, C-terminal domain"/>
    <property type="match status" value="1"/>
</dbReference>
<evidence type="ECO:0000256" key="21">
    <source>
        <dbReference type="ARBA" id="ARBA00023211"/>
    </source>
</evidence>
<dbReference type="InterPro" id="IPR003660">
    <property type="entry name" value="HAMP_dom"/>
</dbReference>
<reference evidence="29 30" key="1">
    <citation type="submission" date="2019-10" db="EMBL/GenBank/DDBJ databases">
        <title>Georgenia wutianyii sp. nov. and Georgenia yuyongxinii sp. nov. isolated from plateau pika (Ochotona curzoniae) in the Qinghai-Tibet plateau of China.</title>
        <authorList>
            <person name="Tian Z."/>
        </authorList>
    </citation>
    <scope>NUCLEOTIDE SEQUENCE [LARGE SCALE GENOMIC DNA]</scope>
    <source>
        <strain evidence="29 30">JCM 15130</strain>
    </source>
</reference>
<name>A0A7J9USY4_9MICO</name>